<dbReference type="Proteomes" id="UP000619101">
    <property type="component" value="Unassembled WGS sequence"/>
</dbReference>
<comment type="similarity">
    <text evidence="2 5">Belongs to the acyl-CoA dehydrogenase family.</text>
</comment>
<dbReference type="InterPro" id="IPR046373">
    <property type="entry name" value="Acyl-CoA_Oxase/DH_mid-dom_sf"/>
</dbReference>
<keyword evidence="3 5" id="KW-0285">Flavoprotein</keyword>
<protein>
    <submittedName>
        <fullName evidence="9">Acyl-CoA dehydrogenase family protein</fullName>
    </submittedName>
</protein>
<evidence type="ECO:0000313" key="9">
    <source>
        <dbReference type="EMBL" id="MBD8036438.1"/>
    </source>
</evidence>
<dbReference type="InterPro" id="IPR006091">
    <property type="entry name" value="Acyl-CoA_Oxase/DH_mid-dom"/>
</dbReference>
<dbReference type="Pfam" id="PF00441">
    <property type="entry name" value="Acyl-CoA_dh_1"/>
    <property type="match status" value="1"/>
</dbReference>
<reference evidence="9 10" key="1">
    <citation type="submission" date="2020-08" db="EMBL/GenBank/DDBJ databases">
        <title>A Genomic Blueprint of the Chicken Gut Microbiome.</title>
        <authorList>
            <person name="Gilroy R."/>
            <person name="Ravi A."/>
            <person name="Getino M."/>
            <person name="Pursley I."/>
            <person name="Horton D.L."/>
            <person name="Alikhan N.-F."/>
            <person name="Baker D."/>
            <person name="Gharbi K."/>
            <person name="Hall N."/>
            <person name="Watson M."/>
            <person name="Adriaenssens E.M."/>
            <person name="Foster-Nyarko E."/>
            <person name="Jarju S."/>
            <person name="Secka A."/>
            <person name="Antonio M."/>
            <person name="Oren A."/>
            <person name="Chaudhuri R."/>
            <person name="La Ragione R.M."/>
            <person name="Hildebrand F."/>
            <person name="Pallen M.J."/>
        </authorList>
    </citation>
    <scope>NUCLEOTIDE SEQUENCE [LARGE SCALE GENOMIC DNA]</scope>
    <source>
        <strain evidence="9 10">A46</strain>
    </source>
</reference>
<dbReference type="SUPFAM" id="SSF47203">
    <property type="entry name" value="Acyl-CoA dehydrogenase C-terminal domain-like"/>
    <property type="match status" value="1"/>
</dbReference>
<comment type="caution">
    <text evidence="9">The sequence shown here is derived from an EMBL/GenBank/DDBJ whole genome shotgun (WGS) entry which is preliminary data.</text>
</comment>
<evidence type="ECO:0000256" key="4">
    <source>
        <dbReference type="ARBA" id="ARBA00022827"/>
    </source>
</evidence>
<dbReference type="SUPFAM" id="SSF56645">
    <property type="entry name" value="Acyl-CoA dehydrogenase NM domain-like"/>
    <property type="match status" value="1"/>
</dbReference>
<evidence type="ECO:0000313" key="10">
    <source>
        <dbReference type="Proteomes" id="UP000619101"/>
    </source>
</evidence>
<comment type="cofactor">
    <cofactor evidence="1 5">
        <name>FAD</name>
        <dbReference type="ChEBI" id="CHEBI:57692"/>
    </cofactor>
</comment>
<dbReference type="PROSITE" id="PS00073">
    <property type="entry name" value="ACYL_COA_DH_2"/>
    <property type="match status" value="1"/>
</dbReference>
<accession>A0ABR8XWV9</accession>
<dbReference type="Gene3D" id="1.10.540.10">
    <property type="entry name" value="Acyl-CoA dehydrogenase/oxidase, N-terminal domain"/>
    <property type="match status" value="1"/>
</dbReference>
<dbReference type="Gene3D" id="1.20.140.10">
    <property type="entry name" value="Butyryl-CoA Dehydrogenase, subunit A, domain 3"/>
    <property type="match status" value="1"/>
</dbReference>
<keyword evidence="5" id="KW-0560">Oxidoreductase</keyword>
<evidence type="ECO:0000259" key="7">
    <source>
        <dbReference type="Pfam" id="PF02770"/>
    </source>
</evidence>
<name>A0ABR8XWV9_9BACL</name>
<keyword evidence="10" id="KW-1185">Reference proteome</keyword>
<dbReference type="InterPro" id="IPR036250">
    <property type="entry name" value="AcylCo_DH-like_C"/>
</dbReference>
<keyword evidence="4 5" id="KW-0274">FAD</keyword>
<evidence type="ECO:0000259" key="6">
    <source>
        <dbReference type="Pfam" id="PF00441"/>
    </source>
</evidence>
<evidence type="ECO:0000259" key="8">
    <source>
        <dbReference type="Pfam" id="PF02771"/>
    </source>
</evidence>
<dbReference type="Pfam" id="PF02771">
    <property type="entry name" value="Acyl-CoA_dh_N"/>
    <property type="match status" value="1"/>
</dbReference>
<dbReference type="Gene3D" id="2.40.110.10">
    <property type="entry name" value="Butyryl-CoA Dehydrogenase, subunit A, domain 2"/>
    <property type="match status" value="1"/>
</dbReference>
<organism evidence="9 10">
    <name type="scientific">Solibacillus faecavium</name>
    <dbReference type="NCBI Taxonomy" id="2762221"/>
    <lineage>
        <taxon>Bacteria</taxon>
        <taxon>Bacillati</taxon>
        <taxon>Bacillota</taxon>
        <taxon>Bacilli</taxon>
        <taxon>Bacillales</taxon>
        <taxon>Caryophanaceae</taxon>
        <taxon>Solibacillus</taxon>
    </lineage>
</organism>
<dbReference type="InterPro" id="IPR009075">
    <property type="entry name" value="AcylCo_DH/oxidase_C"/>
</dbReference>
<feature type="domain" description="Acyl-CoA dehydrogenase/oxidase C-terminal" evidence="6">
    <location>
        <begin position="241"/>
        <end position="389"/>
    </location>
</feature>
<evidence type="ECO:0000256" key="1">
    <source>
        <dbReference type="ARBA" id="ARBA00001974"/>
    </source>
</evidence>
<evidence type="ECO:0000256" key="5">
    <source>
        <dbReference type="RuleBase" id="RU362125"/>
    </source>
</evidence>
<feature type="domain" description="Acyl-CoA dehydrogenase/oxidase N-terminal" evidence="8">
    <location>
        <begin position="17"/>
        <end position="128"/>
    </location>
</feature>
<dbReference type="InterPro" id="IPR037069">
    <property type="entry name" value="AcylCoA_DH/ox_N_sf"/>
</dbReference>
<sequence>MNKTMTKSRKESRTFLNDEHIMFRESLKKFIEKEIEPYFTQWEEDRIVPRELWTKLGSQGFLCPSVEEKYGGTGLDFIFDVVLSEELSKVGGGLSGIGLHSNVVTPYITSFGTEEQKMKYLPKFVSGEWISAIAMTEPGAGSDLQKITTTAIKDGSDYIVNGTKTFITNGILSDVIIIACKTDPKAVPAHNGVSLMIIERGMEGFSRGRKLDKVGMHSQDTAELIFENVRVPAENLLGEEGKGFLYLMQKLQQERLLTAVGAITAAKDMLDLTLQYVKEREAFGKPIGKFQNTQFVLAEIATQVQIGQTFVDDLIVRHLAGQEIVTEVSMAKWWVTDMARKISAECMQLHGGYGYMEEYKIARRFRDIAVTPIFAGSNEIMKVIIAKNMGL</sequence>
<dbReference type="InterPro" id="IPR013786">
    <property type="entry name" value="AcylCoA_DH/ox_N"/>
</dbReference>
<dbReference type="Pfam" id="PF02770">
    <property type="entry name" value="Acyl-CoA_dh_M"/>
    <property type="match status" value="1"/>
</dbReference>
<dbReference type="InterPro" id="IPR009100">
    <property type="entry name" value="AcylCoA_DH/oxidase_NM_dom_sf"/>
</dbReference>
<evidence type="ECO:0000256" key="3">
    <source>
        <dbReference type="ARBA" id="ARBA00022630"/>
    </source>
</evidence>
<dbReference type="EMBL" id="JACSPZ010000002">
    <property type="protein sequence ID" value="MBD8036438.1"/>
    <property type="molecule type" value="Genomic_DNA"/>
</dbReference>
<feature type="domain" description="Acyl-CoA oxidase/dehydrogenase middle" evidence="7">
    <location>
        <begin position="132"/>
        <end position="229"/>
    </location>
</feature>
<dbReference type="InterPro" id="IPR006089">
    <property type="entry name" value="Acyl-CoA_DH_CS"/>
</dbReference>
<dbReference type="PANTHER" id="PTHR43884:SF12">
    <property type="entry name" value="ISOVALERYL-COA DEHYDROGENASE, MITOCHONDRIAL-RELATED"/>
    <property type="match status" value="1"/>
</dbReference>
<dbReference type="RefSeq" id="WP_191699382.1">
    <property type="nucleotide sequence ID" value="NZ_JACSPZ010000002.1"/>
</dbReference>
<dbReference type="PANTHER" id="PTHR43884">
    <property type="entry name" value="ACYL-COA DEHYDROGENASE"/>
    <property type="match status" value="1"/>
</dbReference>
<evidence type="ECO:0000256" key="2">
    <source>
        <dbReference type="ARBA" id="ARBA00009347"/>
    </source>
</evidence>
<gene>
    <name evidence="9" type="ORF">H9635_06755</name>
</gene>
<proteinExistence type="inferred from homology"/>